<gene>
    <name evidence="2" type="ORF">CJ030_MR2G006891</name>
</gene>
<dbReference type="EMBL" id="RXIC02000020">
    <property type="protein sequence ID" value="KAB1221892.1"/>
    <property type="molecule type" value="Genomic_DNA"/>
</dbReference>
<dbReference type="Proteomes" id="UP000516437">
    <property type="component" value="Chromosome 2"/>
</dbReference>
<feature type="compositionally biased region" description="Polar residues" evidence="1">
    <location>
        <begin position="15"/>
        <end position="29"/>
    </location>
</feature>
<evidence type="ECO:0000313" key="3">
    <source>
        <dbReference type="Proteomes" id="UP000516437"/>
    </source>
</evidence>
<comment type="caution">
    <text evidence="2">The sequence shown here is derived from an EMBL/GenBank/DDBJ whole genome shotgun (WGS) entry which is preliminary data.</text>
</comment>
<reference evidence="2 3" key="1">
    <citation type="journal article" date="2019" name="Plant Biotechnol. J.">
        <title>The red bayberry genome and genetic basis of sex determination.</title>
        <authorList>
            <person name="Jia H.M."/>
            <person name="Jia H.J."/>
            <person name="Cai Q.L."/>
            <person name="Wang Y."/>
            <person name="Zhao H.B."/>
            <person name="Yang W.F."/>
            <person name="Wang G.Y."/>
            <person name="Li Y.H."/>
            <person name="Zhan D.L."/>
            <person name="Shen Y.T."/>
            <person name="Niu Q.F."/>
            <person name="Chang L."/>
            <person name="Qiu J."/>
            <person name="Zhao L."/>
            <person name="Xie H.B."/>
            <person name="Fu W.Y."/>
            <person name="Jin J."/>
            <person name="Li X.W."/>
            <person name="Jiao Y."/>
            <person name="Zhou C.C."/>
            <person name="Tu T."/>
            <person name="Chai C.Y."/>
            <person name="Gao J.L."/>
            <person name="Fan L.J."/>
            <person name="van de Weg E."/>
            <person name="Wang J.Y."/>
            <person name="Gao Z.S."/>
        </authorList>
    </citation>
    <scope>NUCLEOTIDE SEQUENCE [LARGE SCALE GENOMIC DNA]</scope>
    <source>
        <tissue evidence="2">Leaves</tissue>
    </source>
</reference>
<proteinExistence type="predicted"/>
<keyword evidence="3" id="KW-1185">Reference proteome</keyword>
<accession>A0A6A1W9H5</accession>
<evidence type="ECO:0000313" key="2">
    <source>
        <dbReference type="EMBL" id="KAB1221892.1"/>
    </source>
</evidence>
<feature type="compositionally biased region" description="Acidic residues" evidence="1">
    <location>
        <begin position="1"/>
        <end position="12"/>
    </location>
</feature>
<dbReference type="AlphaFoldDB" id="A0A6A1W9H5"/>
<organism evidence="2 3">
    <name type="scientific">Morella rubra</name>
    <name type="common">Chinese bayberry</name>
    <dbReference type="NCBI Taxonomy" id="262757"/>
    <lineage>
        <taxon>Eukaryota</taxon>
        <taxon>Viridiplantae</taxon>
        <taxon>Streptophyta</taxon>
        <taxon>Embryophyta</taxon>
        <taxon>Tracheophyta</taxon>
        <taxon>Spermatophyta</taxon>
        <taxon>Magnoliopsida</taxon>
        <taxon>eudicotyledons</taxon>
        <taxon>Gunneridae</taxon>
        <taxon>Pentapetalae</taxon>
        <taxon>rosids</taxon>
        <taxon>fabids</taxon>
        <taxon>Fagales</taxon>
        <taxon>Myricaceae</taxon>
        <taxon>Morella</taxon>
    </lineage>
</organism>
<name>A0A6A1W9H5_9ROSI</name>
<evidence type="ECO:0000256" key="1">
    <source>
        <dbReference type="SAM" id="MobiDB-lite"/>
    </source>
</evidence>
<dbReference type="OrthoDB" id="239865at2759"/>
<feature type="region of interest" description="Disordered" evidence="1">
    <location>
        <begin position="1"/>
        <end position="35"/>
    </location>
</feature>
<protein>
    <submittedName>
        <fullName evidence="2">Uncharacterized protein</fullName>
    </submittedName>
</protein>
<sequence>MSVTEVMDEEEENHQSSSPSAVADSTQPAQEEYSRPVIRYDVPPHGAYHFYHQFRTGPNHAAIFDEI</sequence>